<dbReference type="CDD" id="cd03224">
    <property type="entry name" value="ABC_TM1139_LivF_branched"/>
    <property type="match status" value="1"/>
</dbReference>
<dbReference type="GO" id="GO:0015658">
    <property type="term" value="F:branched-chain amino acid transmembrane transporter activity"/>
    <property type="evidence" value="ECO:0007669"/>
    <property type="project" value="TreeGrafter"/>
</dbReference>
<dbReference type="PROSITE" id="PS00211">
    <property type="entry name" value="ABC_TRANSPORTER_1"/>
    <property type="match status" value="1"/>
</dbReference>
<dbReference type="PROSITE" id="PS50893">
    <property type="entry name" value="ABC_TRANSPORTER_2"/>
    <property type="match status" value="1"/>
</dbReference>
<dbReference type="InterPro" id="IPR003593">
    <property type="entry name" value="AAA+_ATPase"/>
</dbReference>
<evidence type="ECO:0000256" key="4">
    <source>
        <dbReference type="ARBA" id="ARBA00022840"/>
    </source>
</evidence>
<dbReference type="GO" id="GO:0005524">
    <property type="term" value="F:ATP binding"/>
    <property type="evidence" value="ECO:0007669"/>
    <property type="project" value="UniProtKB-KW"/>
</dbReference>
<evidence type="ECO:0000313" key="8">
    <source>
        <dbReference type="Proteomes" id="UP000078316"/>
    </source>
</evidence>
<reference evidence="7 8" key="1">
    <citation type="submission" date="2016-04" db="EMBL/GenBank/DDBJ databases">
        <authorList>
            <person name="Evans L.H."/>
            <person name="Alamgir A."/>
            <person name="Owens N."/>
            <person name="Weber N.D."/>
            <person name="Virtaneva K."/>
            <person name="Barbian K."/>
            <person name="Babar A."/>
            <person name="Rosenke K."/>
        </authorList>
    </citation>
    <scope>NUCLEOTIDE SEQUENCE [LARGE SCALE GENOMIC DNA]</scope>
    <source>
        <strain evidence="7 8">PMB02</strain>
    </source>
</reference>
<evidence type="ECO:0000256" key="3">
    <source>
        <dbReference type="ARBA" id="ARBA00022741"/>
    </source>
</evidence>
<keyword evidence="5" id="KW-0029">Amino-acid transport</keyword>
<dbReference type="InterPro" id="IPR027417">
    <property type="entry name" value="P-loop_NTPase"/>
</dbReference>
<proteinExistence type="inferred from homology"/>
<dbReference type="RefSeq" id="WP_048434527.1">
    <property type="nucleotide sequence ID" value="NZ_LWHQ01000022.1"/>
</dbReference>
<dbReference type="SUPFAM" id="SSF52540">
    <property type="entry name" value="P-loop containing nucleoside triphosphate hydrolases"/>
    <property type="match status" value="1"/>
</dbReference>
<accession>A0A179SBH7</accession>
<evidence type="ECO:0000256" key="1">
    <source>
        <dbReference type="ARBA" id="ARBA00005417"/>
    </source>
</evidence>
<dbReference type="EMBL" id="LWHQ01000022">
    <property type="protein sequence ID" value="OAS24738.1"/>
    <property type="molecule type" value="Genomic_DNA"/>
</dbReference>
<dbReference type="Pfam" id="PF00005">
    <property type="entry name" value="ABC_tran"/>
    <property type="match status" value="1"/>
</dbReference>
<dbReference type="STRING" id="427683.A5481_13505"/>
<evidence type="ECO:0000256" key="5">
    <source>
        <dbReference type="ARBA" id="ARBA00022970"/>
    </source>
</evidence>
<dbReference type="Proteomes" id="UP000078316">
    <property type="component" value="Unassembled WGS sequence"/>
</dbReference>
<name>A0A179SBH7_9HYPH</name>
<dbReference type="InterPro" id="IPR003439">
    <property type="entry name" value="ABC_transporter-like_ATP-bd"/>
</dbReference>
<dbReference type="AlphaFoldDB" id="A0A179SBH7"/>
<dbReference type="GO" id="GO:0015807">
    <property type="term" value="P:L-amino acid transport"/>
    <property type="evidence" value="ECO:0007669"/>
    <property type="project" value="TreeGrafter"/>
</dbReference>
<evidence type="ECO:0000259" key="6">
    <source>
        <dbReference type="PROSITE" id="PS50893"/>
    </source>
</evidence>
<keyword evidence="3" id="KW-0547">Nucleotide-binding</keyword>
<dbReference type="InterPro" id="IPR052156">
    <property type="entry name" value="BCAA_Transport_ATP-bd_LivF"/>
</dbReference>
<gene>
    <name evidence="7" type="ORF">A5481_13505</name>
</gene>
<keyword evidence="2" id="KW-0813">Transport</keyword>
<comment type="caution">
    <text evidence="7">The sequence shown here is derived from an EMBL/GenBank/DDBJ whole genome shotgun (WGS) entry which is preliminary data.</text>
</comment>
<dbReference type="PANTHER" id="PTHR43820:SF4">
    <property type="entry name" value="HIGH-AFFINITY BRANCHED-CHAIN AMINO ACID TRANSPORT ATP-BINDING PROTEIN LIVF"/>
    <property type="match status" value="1"/>
</dbReference>
<dbReference type="SMART" id="SM00382">
    <property type="entry name" value="AAA"/>
    <property type="match status" value="1"/>
</dbReference>
<dbReference type="PANTHER" id="PTHR43820">
    <property type="entry name" value="HIGH-AFFINITY BRANCHED-CHAIN AMINO ACID TRANSPORT ATP-BINDING PROTEIN LIVF"/>
    <property type="match status" value="1"/>
</dbReference>
<dbReference type="InterPro" id="IPR017871">
    <property type="entry name" value="ABC_transporter-like_CS"/>
</dbReference>
<evidence type="ECO:0000313" key="7">
    <source>
        <dbReference type="EMBL" id="OAS24738.1"/>
    </source>
</evidence>
<dbReference type="OrthoDB" id="9776369at2"/>
<protein>
    <submittedName>
        <fullName evidence="7">ABC transporter ATP-binding protein</fullName>
    </submittedName>
</protein>
<organism evidence="7 8">
    <name type="scientific">Methylobacterium platani</name>
    <dbReference type="NCBI Taxonomy" id="427683"/>
    <lineage>
        <taxon>Bacteria</taxon>
        <taxon>Pseudomonadati</taxon>
        <taxon>Pseudomonadota</taxon>
        <taxon>Alphaproteobacteria</taxon>
        <taxon>Hyphomicrobiales</taxon>
        <taxon>Methylobacteriaceae</taxon>
        <taxon>Methylobacterium</taxon>
    </lineage>
</organism>
<comment type="similarity">
    <text evidence="1">Belongs to the ABC transporter superfamily.</text>
</comment>
<dbReference type="GO" id="GO:0016887">
    <property type="term" value="F:ATP hydrolysis activity"/>
    <property type="evidence" value="ECO:0007669"/>
    <property type="project" value="InterPro"/>
</dbReference>
<feature type="domain" description="ABC transporter" evidence="6">
    <location>
        <begin position="5"/>
        <end position="234"/>
    </location>
</feature>
<keyword evidence="4 7" id="KW-0067">ATP-binding</keyword>
<sequence>MTELLATRGLETGYGTMQVLWGVDIDVGESETVVLLGSNGAGKTTLMKCLLGLLPQRGGEIRFRGESIGRLPTRARVQRGLAFMSELGVFPDLTVDENIDLGALFTPRARARTRAAELYDLFPVLKEKRRQAAGGLSGGQRKMLGIAKALAGDPKLLVMDEPSAGLSPLFVATVIRSLAACRAGGLSLLIAEQNVKFLELGDRVFTLEGGRIRFGGTPAEIQADDGLRRAYFGLGQDDPGQPDRGQAHDVRT</sequence>
<dbReference type="Gene3D" id="3.40.50.300">
    <property type="entry name" value="P-loop containing nucleotide triphosphate hydrolases"/>
    <property type="match status" value="1"/>
</dbReference>
<evidence type="ECO:0000256" key="2">
    <source>
        <dbReference type="ARBA" id="ARBA00022448"/>
    </source>
</evidence>